<feature type="region of interest" description="Disordered" evidence="1">
    <location>
        <begin position="155"/>
        <end position="200"/>
    </location>
</feature>
<organism evidence="2 3">
    <name type="scientific">Pristionchus entomophagus</name>
    <dbReference type="NCBI Taxonomy" id="358040"/>
    <lineage>
        <taxon>Eukaryota</taxon>
        <taxon>Metazoa</taxon>
        <taxon>Ecdysozoa</taxon>
        <taxon>Nematoda</taxon>
        <taxon>Chromadorea</taxon>
        <taxon>Rhabditida</taxon>
        <taxon>Rhabditina</taxon>
        <taxon>Diplogasteromorpha</taxon>
        <taxon>Diplogasteroidea</taxon>
        <taxon>Neodiplogasteridae</taxon>
        <taxon>Pristionchus</taxon>
    </lineage>
</organism>
<feature type="compositionally biased region" description="Basic and acidic residues" evidence="1">
    <location>
        <begin position="63"/>
        <end position="93"/>
    </location>
</feature>
<feature type="non-terminal residue" evidence="2">
    <location>
        <position position="200"/>
    </location>
</feature>
<accession>A0AAV5TB63</accession>
<comment type="caution">
    <text evidence="2">The sequence shown here is derived from an EMBL/GenBank/DDBJ whole genome shotgun (WGS) entry which is preliminary data.</text>
</comment>
<name>A0AAV5TB63_9BILA</name>
<dbReference type="AlphaFoldDB" id="A0AAV5TB63"/>
<protein>
    <submittedName>
        <fullName evidence="2">Uncharacterized protein</fullName>
    </submittedName>
</protein>
<feature type="region of interest" description="Disordered" evidence="1">
    <location>
        <begin position="62"/>
        <end position="120"/>
    </location>
</feature>
<gene>
    <name evidence="2" type="ORF">PENTCL1PPCAC_12094</name>
</gene>
<feature type="compositionally biased region" description="Basic residues" evidence="1">
    <location>
        <begin position="160"/>
        <end position="173"/>
    </location>
</feature>
<keyword evidence="3" id="KW-1185">Reference proteome</keyword>
<dbReference type="EMBL" id="BTSX01000003">
    <property type="protein sequence ID" value="GMS89919.1"/>
    <property type="molecule type" value="Genomic_DNA"/>
</dbReference>
<evidence type="ECO:0000256" key="1">
    <source>
        <dbReference type="SAM" id="MobiDB-lite"/>
    </source>
</evidence>
<evidence type="ECO:0000313" key="3">
    <source>
        <dbReference type="Proteomes" id="UP001432027"/>
    </source>
</evidence>
<dbReference type="Proteomes" id="UP001432027">
    <property type="component" value="Unassembled WGS sequence"/>
</dbReference>
<reference evidence="2" key="1">
    <citation type="submission" date="2023-10" db="EMBL/GenBank/DDBJ databases">
        <title>Genome assembly of Pristionchus species.</title>
        <authorList>
            <person name="Yoshida K."/>
            <person name="Sommer R.J."/>
        </authorList>
    </citation>
    <scope>NUCLEOTIDE SEQUENCE</scope>
    <source>
        <strain evidence="2">RS0144</strain>
    </source>
</reference>
<evidence type="ECO:0000313" key="2">
    <source>
        <dbReference type="EMBL" id="GMS89919.1"/>
    </source>
</evidence>
<proteinExistence type="predicted"/>
<sequence length="200" mass="23204">MSRNPADDNETYELEMSEASSISEVGEVIVDGVVPWEIFDNRIDKRRVDWDEGEMENYMQWSKENDKENEGKSKIRLNGDEERKMDQKMKETNNSDEVTPKSRMNSSKGGHKSIKKNEEKKLVEITEMEEVQSNNPLSRSLLCDGSMRVSCIVEMEQNQKRKLSPIKLRKKNNNKKEKMSEDDLSDDDGFEPALVNPHEE</sequence>